<dbReference type="SUPFAM" id="SSF81383">
    <property type="entry name" value="F-box domain"/>
    <property type="match status" value="1"/>
</dbReference>
<evidence type="ECO:0000313" key="4">
    <source>
        <dbReference type="Proteomes" id="UP000077266"/>
    </source>
</evidence>
<keyword evidence="1" id="KW-0472">Membrane</keyword>
<keyword evidence="4" id="KW-1185">Reference proteome</keyword>
<protein>
    <recommendedName>
        <fullName evidence="2">F-box domain-containing protein</fullName>
    </recommendedName>
</protein>
<reference evidence="3 4" key="1">
    <citation type="journal article" date="2016" name="Mol. Biol. Evol.">
        <title>Comparative Genomics of Early-Diverging Mushroom-Forming Fungi Provides Insights into the Origins of Lignocellulose Decay Capabilities.</title>
        <authorList>
            <person name="Nagy L.G."/>
            <person name="Riley R."/>
            <person name="Tritt A."/>
            <person name="Adam C."/>
            <person name="Daum C."/>
            <person name="Floudas D."/>
            <person name="Sun H."/>
            <person name="Yadav J.S."/>
            <person name="Pangilinan J."/>
            <person name="Larsson K.H."/>
            <person name="Matsuura K."/>
            <person name="Barry K."/>
            <person name="Labutti K."/>
            <person name="Kuo R."/>
            <person name="Ohm R.A."/>
            <person name="Bhattacharya S.S."/>
            <person name="Shirouzu T."/>
            <person name="Yoshinaga Y."/>
            <person name="Martin F.M."/>
            <person name="Grigoriev I.V."/>
            <person name="Hibbett D.S."/>
        </authorList>
    </citation>
    <scope>NUCLEOTIDE SEQUENCE [LARGE SCALE GENOMIC DNA]</scope>
    <source>
        <strain evidence="3 4">HHB12029</strain>
    </source>
</reference>
<dbReference type="InterPro" id="IPR032675">
    <property type="entry name" value="LRR_dom_sf"/>
</dbReference>
<evidence type="ECO:0000256" key="1">
    <source>
        <dbReference type="SAM" id="Phobius"/>
    </source>
</evidence>
<name>A0A165LT25_EXIGL</name>
<dbReference type="InterPro" id="IPR001810">
    <property type="entry name" value="F-box_dom"/>
</dbReference>
<organism evidence="3 4">
    <name type="scientific">Exidia glandulosa HHB12029</name>
    <dbReference type="NCBI Taxonomy" id="1314781"/>
    <lineage>
        <taxon>Eukaryota</taxon>
        <taxon>Fungi</taxon>
        <taxon>Dikarya</taxon>
        <taxon>Basidiomycota</taxon>
        <taxon>Agaricomycotina</taxon>
        <taxon>Agaricomycetes</taxon>
        <taxon>Auriculariales</taxon>
        <taxon>Exidiaceae</taxon>
        <taxon>Exidia</taxon>
    </lineage>
</organism>
<sequence>MADGDRESVAALFEELACRLALRALSETGAPSDVAHTLYTIARRGIDKAARSYNSRQIAVLLPAELLGIVFSLLSMVDRLRVLCVCRQWRTVGLADCLLWNHIRIGISRSLRLPFAEWQVQHSGLAPLHIEAYSLDSIDAAYTNLIAGTMSRVEALSISGTAAQLSDLDLARFLAMSPRLESLRYDFGGNNKDPGLSSLLVSSLPHLRNVQLIGTTKQLLVALPALHAVNVVNIERSEFTDDNSPALLPSLLTRDASDLPVNGLIGDFDIRLQLERGTRTLVRPSLADETWLFYESTVFRSLTSLVSVLQTLPNRPFPAAPALRVVFIADDTLSEWRDYGFTWTTPALRTICIGCDLDGIDDRLDESPIDRLELGIVLRNVFAFSAGRRLPILSLRNVLLSDTEVEGQLRVEDLVEAVDVVRDLDWEPCQWAESLASGI</sequence>
<dbReference type="SMART" id="SM00256">
    <property type="entry name" value="FBOX"/>
    <property type="match status" value="1"/>
</dbReference>
<evidence type="ECO:0000259" key="2">
    <source>
        <dbReference type="PROSITE" id="PS50181"/>
    </source>
</evidence>
<keyword evidence="1" id="KW-1133">Transmembrane helix</keyword>
<dbReference type="InterPro" id="IPR036047">
    <property type="entry name" value="F-box-like_dom_sf"/>
</dbReference>
<accession>A0A165LT25</accession>
<gene>
    <name evidence="3" type="ORF">EXIGLDRAFT_763595</name>
</gene>
<evidence type="ECO:0000313" key="3">
    <source>
        <dbReference type="EMBL" id="KZV98285.1"/>
    </source>
</evidence>
<dbReference type="Pfam" id="PF12937">
    <property type="entry name" value="F-box-like"/>
    <property type="match status" value="1"/>
</dbReference>
<dbReference type="PROSITE" id="PS50181">
    <property type="entry name" value="FBOX"/>
    <property type="match status" value="1"/>
</dbReference>
<feature type="domain" description="F-box" evidence="2">
    <location>
        <begin position="56"/>
        <end position="103"/>
    </location>
</feature>
<feature type="transmembrane region" description="Helical" evidence="1">
    <location>
        <begin position="58"/>
        <end position="77"/>
    </location>
</feature>
<dbReference type="Gene3D" id="3.80.10.10">
    <property type="entry name" value="Ribonuclease Inhibitor"/>
    <property type="match status" value="1"/>
</dbReference>
<keyword evidence="1" id="KW-0812">Transmembrane</keyword>
<dbReference type="Proteomes" id="UP000077266">
    <property type="component" value="Unassembled WGS sequence"/>
</dbReference>
<proteinExistence type="predicted"/>
<dbReference type="EMBL" id="KV425920">
    <property type="protein sequence ID" value="KZV98285.1"/>
    <property type="molecule type" value="Genomic_DNA"/>
</dbReference>
<dbReference type="AlphaFoldDB" id="A0A165LT25"/>
<dbReference type="InParanoid" id="A0A165LT25"/>